<evidence type="ECO:0000256" key="1">
    <source>
        <dbReference type="PIRSR" id="PIRSR610708-1"/>
    </source>
</evidence>
<dbReference type="Pfam" id="PF06941">
    <property type="entry name" value="NT5C"/>
    <property type="match status" value="1"/>
</dbReference>
<proteinExistence type="predicted"/>
<evidence type="ECO:0000313" key="2">
    <source>
        <dbReference type="EMBL" id="UDW09927.1"/>
    </source>
</evidence>
<dbReference type="InterPro" id="IPR023214">
    <property type="entry name" value="HAD_sf"/>
</dbReference>
<organism evidence="2">
    <name type="scientific">Escherichia phage 18-1-2</name>
    <dbReference type="NCBI Taxonomy" id="2883041"/>
    <lineage>
        <taxon>Viruses</taxon>
        <taxon>Duplodnaviria</taxon>
        <taxon>Heunggongvirae</taxon>
        <taxon>Uroviricota</taxon>
        <taxon>Caudoviricetes</taxon>
        <taxon>Vequintavirinae</taxon>
        <taxon>Avunavirus</taxon>
    </lineage>
</organism>
<dbReference type="GO" id="GO:0009264">
    <property type="term" value="P:deoxyribonucleotide catabolic process"/>
    <property type="evidence" value="ECO:0007669"/>
    <property type="project" value="InterPro"/>
</dbReference>
<name>A0A8K1V2S7_9CAUD</name>
<accession>A0A8K1V2S7</accession>
<reference evidence="2" key="1">
    <citation type="submission" date="2021-09" db="EMBL/GenBank/DDBJ databases">
        <authorList>
            <person name="Huang Q."/>
            <person name="Tao Y."/>
        </authorList>
    </citation>
    <scope>NUCLEOTIDE SEQUENCE</scope>
</reference>
<dbReference type="EMBL" id="OK136181">
    <property type="protein sequence ID" value="UDW09927.1"/>
    <property type="molecule type" value="Genomic_DNA"/>
</dbReference>
<dbReference type="InterPro" id="IPR010708">
    <property type="entry name" value="5'(3')-deoxyribonucleotidase"/>
</dbReference>
<protein>
    <submittedName>
        <fullName evidence="2">Uncharacterized protein</fullName>
    </submittedName>
</protein>
<dbReference type="InterPro" id="IPR036412">
    <property type="entry name" value="HAD-like_sf"/>
</dbReference>
<dbReference type="Gene3D" id="3.40.50.1000">
    <property type="entry name" value="HAD superfamily/HAD-like"/>
    <property type="match status" value="1"/>
</dbReference>
<feature type="active site" description="Nucleophile" evidence="1">
    <location>
        <position position="9"/>
    </location>
</feature>
<dbReference type="SUPFAM" id="SSF56784">
    <property type="entry name" value="HAD-like"/>
    <property type="match status" value="1"/>
</dbReference>
<feature type="active site" description="Proton donor" evidence="1">
    <location>
        <position position="11"/>
    </location>
</feature>
<dbReference type="GO" id="GO:0008253">
    <property type="term" value="F:5'-nucleotidase activity"/>
    <property type="evidence" value="ECO:0007669"/>
    <property type="project" value="InterPro"/>
</dbReference>
<sequence length="199" mass="23026">MNRLKIGIDVDLTFVDSGTPWIEWLEKVYGVKMDLSLPPPNPQGMLYYNVSKYFPPAKVHQLSPYEFWEDPYLYDKLKPLPGAVEAVAAWAKAGHFNHFVSYCMKGHFSSKVRFLKRETEEFFSLEPGSGHAFYATKHKAGVDVDVIIDDRNEFLNQFGPEVIKIKFKTPYDQSEELKTSLDLETDDWYTIRDFVLDIA</sequence>